<dbReference type="InParanoid" id="A0A078B9G2"/>
<dbReference type="AlphaFoldDB" id="A0A078B9G2"/>
<feature type="compositionally biased region" description="Basic and acidic residues" evidence="1">
    <location>
        <begin position="195"/>
        <end position="209"/>
    </location>
</feature>
<feature type="compositionally biased region" description="Acidic residues" evidence="1">
    <location>
        <begin position="210"/>
        <end position="268"/>
    </location>
</feature>
<feature type="compositionally biased region" description="Polar residues" evidence="1">
    <location>
        <begin position="107"/>
        <end position="117"/>
    </location>
</feature>
<organism evidence="2 3">
    <name type="scientific">Stylonychia lemnae</name>
    <name type="common">Ciliate</name>
    <dbReference type="NCBI Taxonomy" id="5949"/>
    <lineage>
        <taxon>Eukaryota</taxon>
        <taxon>Sar</taxon>
        <taxon>Alveolata</taxon>
        <taxon>Ciliophora</taxon>
        <taxon>Intramacronucleata</taxon>
        <taxon>Spirotrichea</taxon>
        <taxon>Stichotrichia</taxon>
        <taxon>Sporadotrichida</taxon>
        <taxon>Oxytrichidae</taxon>
        <taxon>Stylonychinae</taxon>
        <taxon>Stylonychia</taxon>
    </lineage>
</organism>
<sequence length="467" mass="53791">MNDPNHPNYARSQRANKNDKGLEEVDDPESKNQSVYMNQSNTNLFNESQAKINKGGYNTTRSDNKGSLDESQTDLNSTMNNSENSSQKKKGLFGSILSKVGKIVGVVTSTSSQQTKVDTARSTDRPSQQESKRTASPKVVDRSNDTDDQEGDDEQEEGEEGEEDDDEDEDEEDEDQDEYGEYPDARRHSSGKIIKSKESGPRSKNKMDQDSDDDEDEDEEEKEGDDDDEDEDGEDDDENDEEEKEEDDGEGEEEDDDEEQSSEEEKDPMDECVHRLPRKGQRVHLEYFNEIIQIEKEQKNPPRRGFLKTLIWGEDPADKAERTRFMTMQEGRIIILKEGEKGVRKYGQYFATQDNDKVKMPQIGWNATIQSVRSLCNLEKVTLLNYKEVYGNDSDNDSSDEDQKAQQIIQMVLAWREETEFSNFGPPSMMVRQKLYLIEKQHLETFINRLKVELKKWRNRDVACELK</sequence>
<feature type="compositionally biased region" description="Polar residues" evidence="1">
    <location>
        <begin position="69"/>
        <end position="85"/>
    </location>
</feature>
<feature type="region of interest" description="Disordered" evidence="1">
    <location>
        <begin position="107"/>
        <end position="273"/>
    </location>
</feature>
<name>A0A078B9G2_STYLE</name>
<keyword evidence="3" id="KW-1185">Reference proteome</keyword>
<evidence type="ECO:0000256" key="1">
    <source>
        <dbReference type="SAM" id="MobiDB-lite"/>
    </source>
</evidence>
<proteinExistence type="predicted"/>
<protein>
    <submittedName>
        <fullName evidence="2">Uncharacterized protein</fullName>
    </submittedName>
</protein>
<feature type="region of interest" description="Disordered" evidence="1">
    <location>
        <begin position="1"/>
        <end position="90"/>
    </location>
</feature>
<feature type="compositionally biased region" description="Polar residues" evidence="1">
    <location>
        <begin position="31"/>
        <end position="61"/>
    </location>
</feature>
<reference evidence="2 3" key="1">
    <citation type="submission" date="2014-06" db="EMBL/GenBank/DDBJ databases">
        <authorList>
            <person name="Swart Estienne"/>
        </authorList>
    </citation>
    <scope>NUCLEOTIDE SEQUENCE [LARGE SCALE GENOMIC DNA]</scope>
    <source>
        <strain evidence="2 3">130c</strain>
    </source>
</reference>
<dbReference type="Proteomes" id="UP000039865">
    <property type="component" value="Unassembled WGS sequence"/>
</dbReference>
<feature type="compositionally biased region" description="Acidic residues" evidence="1">
    <location>
        <begin position="146"/>
        <end position="181"/>
    </location>
</feature>
<accession>A0A078B9G2</accession>
<dbReference type="EMBL" id="CCKQ01017959">
    <property type="protein sequence ID" value="CDW89887.1"/>
    <property type="molecule type" value="Genomic_DNA"/>
</dbReference>
<evidence type="ECO:0000313" key="2">
    <source>
        <dbReference type="EMBL" id="CDW89887.1"/>
    </source>
</evidence>
<evidence type="ECO:0000313" key="3">
    <source>
        <dbReference type="Proteomes" id="UP000039865"/>
    </source>
</evidence>
<gene>
    <name evidence="2" type="primary">Contig2568.g2751</name>
    <name evidence="2" type="ORF">STYLEM_19027</name>
</gene>